<evidence type="ECO:0000313" key="3">
    <source>
        <dbReference type="EMBL" id="KAB7891284.1"/>
    </source>
</evidence>
<feature type="coiled-coil region" evidence="1">
    <location>
        <begin position="107"/>
        <end position="134"/>
    </location>
</feature>
<gene>
    <name evidence="3" type="ORF">GBG19_00175</name>
</gene>
<feature type="region of interest" description="Disordered" evidence="2">
    <location>
        <begin position="242"/>
        <end position="278"/>
    </location>
</feature>
<dbReference type="EMBL" id="WFKK01000001">
    <property type="protein sequence ID" value="KAB7891284.1"/>
    <property type="molecule type" value="Genomic_DNA"/>
</dbReference>
<dbReference type="RefSeq" id="WP_152279386.1">
    <property type="nucleotide sequence ID" value="NZ_WFKK01000001.1"/>
</dbReference>
<evidence type="ECO:0000256" key="1">
    <source>
        <dbReference type="SAM" id="Coils"/>
    </source>
</evidence>
<reference evidence="3 4" key="1">
    <citation type="submission" date="2019-10" db="EMBL/GenBank/DDBJ databases">
        <title>Poseidonibacter ostreae sp. nov., isolated from the gut of the Ostrea denselamellosa.</title>
        <authorList>
            <person name="Choi A."/>
        </authorList>
    </citation>
    <scope>NUCLEOTIDE SEQUENCE [LARGE SCALE GENOMIC DNA]</scope>
    <source>
        <strain evidence="3 4">SJOD-M-33</strain>
    </source>
</reference>
<evidence type="ECO:0000256" key="2">
    <source>
        <dbReference type="SAM" id="MobiDB-lite"/>
    </source>
</evidence>
<keyword evidence="1" id="KW-0175">Coiled coil</keyword>
<organism evidence="3 4">
    <name type="scientific">Poseidonibacter ostreae</name>
    <dbReference type="NCBI Taxonomy" id="2654171"/>
    <lineage>
        <taxon>Bacteria</taxon>
        <taxon>Pseudomonadati</taxon>
        <taxon>Campylobacterota</taxon>
        <taxon>Epsilonproteobacteria</taxon>
        <taxon>Campylobacterales</taxon>
        <taxon>Arcobacteraceae</taxon>
        <taxon>Poseidonibacter</taxon>
    </lineage>
</organism>
<protein>
    <submittedName>
        <fullName evidence="3">Uncharacterized protein</fullName>
    </submittedName>
</protein>
<accession>A0A6L4WZ61</accession>
<feature type="coiled-coil region" evidence="1">
    <location>
        <begin position="32"/>
        <end position="59"/>
    </location>
</feature>
<dbReference type="Proteomes" id="UP000472839">
    <property type="component" value="Unassembled WGS sequence"/>
</dbReference>
<evidence type="ECO:0000313" key="4">
    <source>
        <dbReference type="Proteomes" id="UP000472839"/>
    </source>
</evidence>
<sequence>MSDLSQKNKDDIAHELSFQVSDIWGEFHSETLKQMETLNKTIENRFQDMEKTIEDKTSQISESLTLMNSLGVKFEKELVNLNTLKDLTDSFKGSEIKVINPTMETILEELGKGLEKETKELTKETKENQEKLHRNLHSAFNDSVSEITNTIFNAQVDNIHDVSKKIDKKLATTLSVFETFEESMKKGNDSILQSENIVAKLLYSLRFLEKLSPETRESIINLDSVSSEKVAHFINEIKDTETKEELKEENSKEEIKDTETKEELKEETKEEELKSNLEKDISEEKEYKKNQKGLFYKLFNRGE</sequence>
<dbReference type="AlphaFoldDB" id="A0A6L4WZ61"/>
<comment type="caution">
    <text evidence="3">The sequence shown here is derived from an EMBL/GenBank/DDBJ whole genome shotgun (WGS) entry which is preliminary data.</text>
</comment>
<proteinExistence type="predicted"/>
<name>A0A6L4WZ61_9BACT</name>